<proteinExistence type="predicted"/>
<feature type="region of interest" description="Disordered" evidence="1">
    <location>
        <begin position="1"/>
        <end position="29"/>
    </location>
</feature>
<dbReference type="PANTHER" id="PTHR47723">
    <property type="entry name" value="OS05G0353850 PROTEIN"/>
    <property type="match status" value="1"/>
</dbReference>
<dbReference type="PROSITE" id="PS50879">
    <property type="entry name" value="RNASE_H_1"/>
    <property type="match status" value="1"/>
</dbReference>
<dbReference type="EMBL" id="JAHRHJ020000004">
    <property type="protein sequence ID" value="KAH9319410.1"/>
    <property type="molecule type" value="Genomic_DNA"/>
</dbReference>
<protein>
    <recommendedName>
        <fullName evidence="2">RNase H type-1 domain-containing protein</fullName>
    </recommendedName>
</protein>
<sequence length="68" mass="7176">NTRWRTPPEGQWKLNFDGASRGNPGPSGAGCIIRDDRGLLIHAGSFPLQVGTSNSAEAQALLEGVKMA</sequence>
<organism evidence="3 4">
    <name type="scientific">Taxus chinensis</name>
    <name type="common">Chinese yew</name>
    <name type="synonym">Taxus wallichiana var. chinensis</name>
    <dbReference type="NCBI Taxonomy" id="29808"/>
    <lineage>
        <taxon>Eukaryota</taxon>
        <taxon>Viridiplantae</taxon>
        <taxon>Streptophyta</taxon>
        <taxon>Embryophyta</taxon>
        <taxon>Tracheophyta</taxon>
        <taxon>Spermatophyta</taxon>
        <taxon>Pinopsida</taxon>
        <taxon>Pinidae</taxon>
        <taxon>Conifers II</taxon>
        <taxon>Cupressales</taxon>
        <taxon>Taxaceae</taxon>
        <taxon>Taxus</taxon>
    </lineage>
</organism>
<dbReference type="Gene3D" id="3.30.420.10">
    <property type="entry name" value="Ribonuclease H-like superfamily/Ribonuclease H"/>
    <property type="match status" value="1"/>
</dbReference>
<dbReference type="InterPro" id="IPR012337">
    <property type="entry name" value="RNaseH-like_sf"/>
</dbReference>
<dbReference type="Pfam" id="PF13456">
    <property type="entry name" value="RVT_3"/>
    <property type="match status" value="1"/>
</dbReference>
<dbReference type="PANTHER" id="PTHR47723:SF19">
    <property type="entry name" value="POLYNUCLEOTIDYL TRANSFERASE, RIBONUCLEASE H-LIKE SUPERFAMILY PROTEIN"/>
    <property type="match status" value="1"/>
</dbReference>
<name>A0AA38GDA6_TAXCH</name>
<comment type="caution">
    <text evidence="3">The sequence shown here is derived from an EMBL/GenBank/DDBJ whole genome shotgun (WGS) entry which is preliminary data.</text>
</comment>
<evidence type="ECO:0000256" key="1">
    <source>
        <dbReference type="SAM" id="MobiDB-lite"/>
    </source>
</evidence>
<dbReference type="Proteomes" id="UP000824469">
    <property type="component" value="Unassembled WGS sequence"/>
</dbReference>
<dbReference type="InterPro" id="IPR036397">
    <property type="entry name" value="RNaseH_sf"/>
</dbReference>
<gene>
    <name evidence="3" type="ORF">KI387_021179</name>
</gene>
<dbReference type="GO" id="GO:0004523">
    <property type="term" value="F:RNA-DNA hybrid ribonuclease activity"/>
    <property type="evidence" value="ECO:0007669"/>
    <property type="project" value="InterPro"/>
</dbReference>
<dbReference type="SUPFAM" id="SSF53098">
    <property type="entry name" value="Ribonuclease H-like"/>
    <property type="match status" value="1"/>
</dbReference>
<evidence type="ECO:0000259" key="2">
    <source>
        <dbReference type="PROSITE" id="PS50879"/>
    </source>
</evidence>
<dbReference type="AlphaFoldDB" id="A0AA38GDA6"/>
<feature type="non-terminal residue" evidence="3">
    <location>
        <position position="1"/>
    </location>
</feature>
<evidence type="ECO:0000313" key="4">
    <source>
        <dbReference type="Proteomes" id="UP000824469"/>
    </source>
</evidence>
<dbReference type="InterPro" id="IPR002156">
    <property type="entry name" value="RNaseH_domain"/>
</dbReference>
<dbReference type="GO" id="GO:0003676">
    <property type="term" value="F:nucleic acid binding"/>
    <property type="evidence" value="ECO:0007669"/>
    <property type="project" value="InterPro"/>
</dbReference>
<accession>A0AA38GDA6</accession>
<dbReference type="InterPro" id="IPR053151">
    <property type="entry name" value="RNase_H-like"/>
</dbReference>
<evidence type="ECO:0000313" key="3">
    <source>
        <dbReference type="EMBL" id="KAH9319410.1"/>
    </source>
</evidence>
<reference evidence="3 4" key="1">
    <citation type="journal article" date="2021" name="Nat. Plants">
        <title>The Taxus genome provides insights into paclitaxel biosynthesis.</title>
        <authorList>
            <person name="Xiong X."/>
            <person name="Gou J."/>
            <person name="Liao Q."/>
            <person name="Li Y."/>
            <person name="Zhou Q."/>
            <person name="Bi G."/>
            <person name="Li C."/>
            <person name="Du R."/>
            <person name="Wang X."/>
            <person name="Sun T."/>
            <person name="Guo L."/>
            <person name="Liang H."/>
            <person name="Lu P."/>
            <person name="Wu Y."/>
            <person name="Zhang Z."/>
            <person name="Ro D.K."/>
            <person name="Shang Y."/>
            <person name="Huang S."/>
            <person name="Yan J."/>
        </authorList>
    </citation>
    <scope>NUCLEOTIDE SEQUENCE [LARGE SCALE GENOMIC DNA]</scope>
    <source>
        <strain evidence="3">Ta-2019</strain>
    </source>
</reference>
<feature type="non-terminal residue" evidence="3">
    <location>
        <position position="68"/>
    </location>
</feature>
<feature type="domain" description="RNase H type-1" evidence="2">
    <location>
        <begin position="8"/>
        <end position="68"/>
    </location>
</feature>
<keyword evidence="4" id="KW-1185">Reference proteome</keyword>